<dbReference type="Proteomes" id="UP000314294">
    <property type="component" value="Unassembled WGS sequence"/>
</dbReference>
<evidence type="ECO:0000256" key="1">
    <source>
        <dbReference type="SAM" id="MobiDB-lite"/>
    </source>
</evidence>
<reference evidence="2 3" key="1">
    <citation type="submission" date="2019-03" db="EMBL/GenBank/DDBJ databases">
        <title>First draft genome of Liparis tanakae, snailfish: a comprehensive survey of snailfish specific genes.</title>
        <authorList>
            <person name="Kim W."/>
            <person name="Song I."/>
            <person name="Jeong J.-H."/>
            <person name="Kim D."/>
            <person name="Kim S."/>
            <person name="Ryu S."/>
            <person name="Song J.Y."/>
            <person name="Lee S.K."/>
        </authorList>
    </citation>
    <scope>NUCLEOTIDE SEQUENCE [LARGE SCALE GENOMIC DNA]</scope>
    <source>
        <tissue evidence="2">Muscle</tissue>
    </source>
</reference>
<proteinExistence type="predicted"/>
<gene>
    <name evidence="2" type="ORF">EYF80_052120</name>
</gene>
<comment type="caution">
    <text evidence="2">The sequence shown here is derived from an EMBL/GenBank/DDBJ whole genome shotgun (WGS) entry which is preliminary data.</text>
</comment>
<accession>A0A4Z2F934</accession>
<evidence type="ECO:0000313" key="3">
    <source>
        <dbReference type="Proteomes" id="UP000314294"/>
    </source>
</evidence>
<sequence length="84" mass="9391">MEQGEEGRRQEVGGRRQVEGGKSSDSVSHCALCWRTVESTRWSSGFRKRRSETIRSPEPDASNSKTSCVPPAARRSHQCLILCN</sequence>
<dbReference type="AlphaFoldDB" id="A0A4Z2F934"/>
<organism evidence="2 3">
    <name type="scientific">Liparis tanakae</name>
    <name type="common">Tanaka's snailfish</name>
    <dbReference type="NCBI Taxonomy" id="230148"/>
    <lineage>
        <taxon>Eukaryota</taxon>
        <taxon>Metazoa</taxon>
        <taxon>Chordata</taxon>
        <taxon>Craniata</taxon>
        <taxon>Vertebrata</taxon>
        <taxon>Euteleostomi</taxon>
        <taxon>Actinopterygii</taxon>
        <taxon>Neopterygii</taxon>
        <taxon>Teleostei</taxon>
        <taxon>Neoteleostei</taxon>
        <taxon>Acanthomorphata</taxon>
        <taxon>Eupercaria</taxon>
        <taxon>Perciformes</taxon>
        <taxon>Cottioidei</taxon>
        <taxon>Cottales</taxon>
        <taxon>Liparidae</taxon>
        <taxon>Liparis</taxon>
    </lineage>
</organism>
<protein>
    <submittedName>
        <fullName evidence="2">Uncharacterized protein</fullName>
    </submittedName>
</protein>
<dbReference type="EMBL" id="SRLO01001453">
    <property type="protein sequence ID" value="TNN37709.1"/>
    <property type="molecule type" value="Genomic_DNA"/>
</dbReference>
<feature type="region of interest" description="Disordered" evidence="1">
    <location>
        <begin position="1"/>
        <end position="27"/>
    </location>
</feature>
<feature type="region of interest" description="Disordered" evidence="1">
    <location>
        <begin position="43"/>
        <end position="75"/>
    </location>
</feature>
<evidence type="ECO:0000313" key="2">
    <source>
        <dbReference type="EMBL" id="TNN37709.1"/>
    </source>
</evidence>
<keyword evidence="3" id="KW-1185">Reference proteome</keyword>
<feature type="compositionally biased region" description="Basic and acidic residues" evidence="1">
    <location>
        <begin position="1"/>
        <end position="19"/>
    </location>
</feature>
<name>A0A4Z2F934_9TELE</name>